<gene>
    <name evidence="2" type="ORF">BJ981_003916</name>
</gene>
<reference evidence="2 3" key="1">
    <citation type="submission" date="2020-08" db="EMBL/GenBank/DDBJ databases">
        <title>Sequencing the genomes of 1000 actinobacteria strains.</title>
        <authorList>
            <person name="Klenk H.-P."/>
        </authorList>
    </citation>
    <scope>NUCLEOTIDE SEQUENCE [LARGE SCALE GENOMIC DNA]</scope>
    <source>
        <strain evidence="2 3">DSM 45790</strain>
    </source>
</reference>
<dbReference type="EMBL" id="JACHBR010000001">
    <property type="protein sequence ID" value="MBB5628217.1"/>
    <property type="molecule type" value="Genomic_DNA"/>
</dbReference>
<dbReference type="AlphaFoldDB" id="A0A7W8Z6E5"/>
<protein>
    <submittedName>
        <fullName evidence="2">Uncharacterized protein</fullName>
    </submittedName>
</protein>
<feature type="region of interest" description="Disordered" evidence="1">
    <location>
        <begin position="44"/>
        <end position="145"/>
    </location>
</feature>
<evidence type="ECO:0000256" key="1">
    <source>
        <dbReference type="SAM" id="MobiDB-lite"/>
    </source>
</evidence>
<comment type="caution">
    <text evidence="2">The sequence shown here is derived from an EMBL/GenBank/DDBJ whole genome shotgun (WGS) entry which is preliminary data.</text>
</comment>
<dbReference type="RefSeq" id="WP_184612771.1">
    <property type="nucleotide sequence ID" value="NZ_BOOS01000064.1"/>
</dbReference>
<evidence type="ECO:0000313" key="2">
    <source>
        <dbReference type="EMBL" id="MBB5628217.1"/>
    </source>
</evidence>
<evidence type="ECO:0000313" key="3">
    <source>
        <dbReference type="Proteomes" id="UP000588112"/>
    </source>
</evidence>
<feature type="compositionally biased region" description="Basic and acidic residues" evidence="1">
    <location>
        <begin position="88"/>
        <end position="105"/>
    </location>
</feature>
<name>A0A7W8Z6E5_9ACTN</name>
<accession>A0A7W8Z6E5</accession>
<feature type="region of interest" description="Disordered" evidence="1">
    <location>
        <begin position="1"/>
        <end position="22"/>
    </location>
</feature>
<organism evidence="2 3">
    <name type="scientific">Sphaerisporangium krabiense</name>
    <dbReference type="NCBI Taxonomy" id="763782"/>
    <lineage>
        <taxon>Bacteria</taxon>
        <taxon>Bacillati</taxon>
        <taxon>Actinomycetota</taxon>
        <taxon>Actinomycetes</taxon>
        <taxon>Streptosporangiales</taxon>
        <taxon>Streptosporangiaceae</taxon>
        <taxon>Sphaerisporangium</taxon>
    </lineage>
</organism>
<proteinExistence type="predicted"/>
<dbReference type="Proteomes" id="UP000588112">
    <property type="component" value="Unassembled WGS sequence"/>
</dbReference>
<sequence>MDDVRNGGDDVMTTPLGTESAGHRVDLDELRGKVRAQVAMAGDRAFASPPLGDSRPPRVVTEVEREGVPSTDTEATAPLGVGPSMTGRAEKIAQREKEPGLKKQGVEGPARRPHGTSGPERHTGVGVQDTVHEDSPTMVAGDQGG</sequence>
<keyword evidence="3" id="KW-1185">Reference proteome</keyword>